<dbReference type="EMBL" id="CP045895">
    <property type="protein sequence ID" value="QQP48712.1"/>
    <property type="molecule type" value="Genomic_DNA"/>
</dbReference>
<dbReference type="Proteomes" id="UP000595437">
    <property type="component" value="Chromosome 6"/>
</dbReference>
<sequence length="49" mass="5707">MHPYWFPKGLRLVAKEYLEVMRGIVKPWMDATYPVAINVDNRMEPGAQS</sequence>
<protein>
    <submittedName>
        <fullName evidence="1">Uncharacterized protein</fullName>
    </submittedName>
</protein>
<accession>A0A7T8HF11</accession>
<dbReference type="AlphaFoldDB" id="A0A7T8HF11"/>
<keyword evidence="2" id="KW-1185">Reference proteome</keyword>
<reference evidence="2" key="1">
    <citation type="submission" date="2021-01" db="EMBL/GenBank/DDBJ databases">
        <title>Caligus Genome Assembly.</title>
        <authorList>
            <person name="Gallardo-Escarate C."/>
        </authorList>
    </citation>
    <scope>NUCLEOTIDE SEQUENCE [LARGE SCALE GENOMIC DNA]</scope>
</reference>
<organism evidence="1 2">
    <name type="scientific">Caligus rogercresseyi</name>
    <name type="common">Sea louse</name>
    <dbReference type="NCBI Taxonomy" id="217165"/>
    <lineage>
        <taxon>Eukaryota</taxon>
        <taxon>Metazoa</taxon>
        <taxon>Ecdysozoa</taxon>
        <taxon>Arthropoda</taxon>
        <taxon>Crustacea</taxon>
        <taxon>Multicrustacea</taxon>
        <taxon>Hexanauplia</taxon>
        <taxon>Copepoda</taxon>
        <taxon>Siphonostomatoida</taxon>
        <taxon>Caligidae</taxon>
        <taxon>Caligus</taxon>
    </lineage>
</organism>
<proteinExistence type="predicted"/>
<evidence type="ECO:0000313" key="2">
    <source>
        <dbReference type="Proteomes" id="UP000595437"/>
    </source>
</evidence>
<name>A0A7T8HF11_CALRO</name>
<gene>
    <name evidence="1" type="ORF">FKW44_009107</name>
</gene>
<evidence type="ECO:0000313" key="1">
    <source>
        <dbReference type="EMBL" id="QQP48712.1"/>
    </source>
</evidence>
<dbReference type="OrthoDB" id="10006939at2759"/>